<dbReference type="OrthoDB" id="211174at2"/>
<evidence type="ECO:0000313" key="3">
    <source>
        <dbReference type="Proteomes" id="UP000254209"/>
    </source>
</evidence>
<evidence type="ECO:0000313" key="2">
    <source>
        <dbReference type="EMBL" id="SSY80989.1"/>
    </source>
</evidence>
<gene>
    <name evidence="2" type="ORF">NCTC10283_02553</name>
</gene>
<organism evidence="2 3">
    <name type="scientific">Alysiella crassa</name>
    <dbReference type="NCBI Taxonomy" id="153491"/>
    <lineage>
        <taxon>Bacteria</taxon>
        <taxon>Pseudomonadati</taxon>
        <taxon>Pseudomonadota</taxon>
        <taxon>Betaproteobacteria</taxon>
        <taxon>Neisseriales</taxon>
        <taxon>Neisseriaceae</taxon>
        <taxon>Alysiella</taxon>
    </lineage>
</organism>
<accession>A0A376BVP7</accession>
<dbReference type="STRING" id="1120980.GCA_000745955_00395"/>
<sequence>MDFQKIIQKNISKIKQINKQSVINFVLKMAIGVMTLVFVYLLVALTLGIMEVHADRNDKQGEVSIYLVSNGVHTDIVMPMQTVVYDWNQVVSPLQTRAGRSAQYVGMGWGDRGFYLESPTWADLRPDTAFRAISGMGGSAMHVTFYERAPQEHVDSIRIQLTAAEYERLINDILPSFKFNPQTQQPIQIPNAFYHDSDVFYEATGTYHLFNTCNTWTNSKLKKSGLKAVVWTPFASSLMNAYRH</sequence>
<keyword evidence="1" id="KW-0812">Transmembrane</keyword>
<dbReference type="RefSeq" id="WP_051968382.1">
    <property type="nucleotide sequence ID" value="NZ_CP091519.2"/>
</dbReference>
<keyword evidence="1" id="KW-0472">Membrane</keyword>
<dbReference type="EMBL" id="UFSO01000003">
    <property type="protein sequence ID" value="SSY80989.1"/>
    <property type="molecule type" value="Genomic_DNA"/>
</dbReference>
<keyword evidence="3" id="KW-1185">Reference proteome</keyword>
<feature type="transmembrane region" description="Helical" evidence="1">
    <location>
        <begin position="21"/>
        <end position="50"/>
    </location>
</feature>
<protein>
    <submittedName>
        <fullName evidence="2">Protein of uncharacterized function (DUF2459)</fullName>
    </submittedName>
</protein>
<dbReference type="InterPro" id="IPR011727">
    <property type="entry name" value="CHP02117"/>
</dbReference>
<dbReference type="NCBIfam" id="TIGR02117">
    <property type="entry name" value="chp_urease_rgn"/>
    <property type="match status" value="1"/>
</dbReference>
<keyword evidence="1" id="KW-1133">Transmembrane helix</keyword>
<name>A0A376BVP7_9NEIS</name>
<evidence type="ECO:0000256" key="1">
    <source>
        <dbReference type="SAM" id="Phobius"/>
    </source>
</evidence>
<proteinExistence type="predicted"/>
<dbReference type="Pfam" id="PF09601">
    <property type="entry name" value="DUF2459"/>
    <property type="match status" value="1"/>
</dbReference>
<dbReference type="Proteomes" id="UP000254209">
    <property type="component" value="Unassembled WGS sequence"/>
</dbReference>
<dbReference type="AlphaFoldDB" id="A0A376BVP7"/>
<reference evidence="2 3" key="1">
    <citation type="submission" date="2018-06" db="EMBL/GenBank/DDBJ databases">
        <authorList>
            <consortium name="Pathogen Informatics"/>
            <person name="Doyle S."/>
        </authorList>
    </citation>
    <scope>NUCLEOTIDE SEQUENCE [LARGE SCALE GENOMIC DNA]</scope>
    <source>
        <strain evidence="2 3">NCTC10283</strain>
    </source>
</reference>